<feature type="domain" description="Histidine kinase/HSP90-like ATPase" evidence="12">
    <location>
        <begin position="492"/>
        <end position="585"/>
    </location>
</feature>
<dbReference type="Gene3D" id="3.30.565.10">
    <property type="entry name" value="Histidine kinase-like ATPase, C-terminal domain"/>
    <property type="match status" value="1"/>
</dbReference>
<dbReference type="GO" id="GO:0019825">
    <property type="term" value="F:oxygen binding"/>
    <property type="evidence" value="ECO:0007669"/>
    <property type="project" value="UniProtKB-ARBA"/>
</dbReference>
<dbReference type="FunFam" id="3.30.450.40:FF:000052">
    <property type="entry name" value="Oxygen sensor histidine kinase response regulator DevS/DosS"/>
    <property type="match status" value="1"/>
</dbReference>
<comment type="caution">
    <text evidence="13">The sequence shown here is derived from an EMBL/GenBank/DDBJ whole genome shotgun (WGS) entry which is preliminary data.</text>
</comment>
<dbReference type="Proteomes" id="UP000294257">
    <property type="component" value="Unassembled WGS sequence"/>
</dbReference>
<dbReference type="GO" id="GO:0070025">
    <property type="term" value="F:carbon monoxide binding"/>
    <property type="evidence" value="ECO:0007669"/>
    <property type="project" value="UniProtKB-ARBA"/>
</dbReference>
<dbReference type="GO" id="GO:0070026">
    <property type="term" value="F:nitric oxide binding"/>
    <property type="evidence" value="ECO:0007669"/>
    <property type="project" value="UniProtKB-ARBA"/>
</dbReference>
<comment type="cofactor">
    <cofactor evidence="2">
        <name>heme</name>
        <dbReference type="ChEBI" id="CHEBI:30413"/>
    </cofactor>
</comment>
<dbReference type="SMART" id="SM00387">
    <property type="entry name" value="HATPase_c"/>
    <property type="match status" value="1"/>
</dbReference>
<evidence type="ECO:0000259" key="12">
    <source>
        <dbReference type="SMART" id="SM00387"/>
    </source>
</evidence>
<evidence type="ECO:0000256" key="9">
    <source>
        <dbReference type="ARBA" id="ARBA00023004"/>
    </source>
</evidence>
<keyword evidence="8" id="KW-0460">Magnesium</keyword>
<dbReference type="Pfam" id="PF07730">
    <property type="entry name" value="HisKA_3"/>
    <property type="match status" value="1"/>
</dbReference>
<dbReference type="InterPro" id="IPR050482">
    <property type="entry name" value="Sensor_HK_TwoCompSys"/>
</dbReference>
<dbReference type="PANTHER" id="PTHR24421:SF56">
    <property type="entry name" value="OXYGEN SENSOR HISTIDINE KINASE RESPONSE REGULATOR DOST"/>
    <property type="match status" value="1"/>
</dbReference>
<keyword evidence="9" id="KW-0408">Iron</keyword>
<dbReference type="SUPFAM" id="SSF55781">
    <property type="entry name" value="GAF domain-like"/>
    <property type="match status" value="2"/>
</dbReference>
<evidence type="ECO:0000256" key="1">
    <source>
        <dbReference type="ARBA" id="ARBA00001946"/>
    </source>
</evidence>
<keyword evidence="7 13" id="KW-0418">Kinase</keyword>
<reference evidence="13 14" key="1">
    <citation type="submission" date="2019-02" db="EMBL/GenBank/DDBJ databases">
        <title>Genomic Encyclopedia of Type Strains, Phase IV (KMG-IV): sequencing the most valuable type-strain genomes for metagenomic binning, comparative biology and taxonomic classification.</title>
        <authorList>
            <person name="Goeker M."/>
        </authorList>
    </citation>
    <scope>NUCLEOTIDE SEQUENCE [LARGE SCALE GENOMIC DNA]</scope>
    <source>
        <strain evidence="13 14">DSM 101727</strain>
    </source>
</reference>
<dbReference type="InterPro" id="IPR003594">
    <property type="entry name" value="HATPase_dom"/>
</dbReference>
<keyword evidence="14" id="KW-1185">Reference proteome</keyword>
<accession>A0A4Q7L241</accession>
<comment type="cofactor">
    <cofactor evidence="1">
        <name>Mg(2+)</name>
        <dbReference type="ChEBI" id="CHEBI:18420"/>
    </cofactor>
</comment>
<organism evidence="13 14">
    <name type="scientific">Herbihabitans rhizosphaerae</name>
    <dbReference type="NCBI Taxonomy" id="1872711"/>
    <lineage>
        <taxon>Bacteria</taxon>
        <taxon>Bacillati</taxon>
        <taxon>Actinomycetota</taxon>
        <taxon>Actinomycetes</taxon>
        <taxon>Pseudonocardiales</taxon>
        <taxon>Pseudonocardiaceae</taxon>
        <taxon>Herbihabitans</taxon>
    </lineage>
</organism>
<proteinExistence type="predicted"/>
<dbReference type="Gene3D" id="1.20.5.1930">
    <property type="match status" value="1"/>
</dbReference>
<dbReference type="GO" id="GO:0000287">
    <property type="term" value="F:magnesium ion binding"/>
    <property type="evidence" value="ECO:0007669"/>
    <property type="project" value="UniProtKB-ARBA"/>
</dbReference>
<dbReference type="Pfam" id="PF13185">
    <property type="entry name" value="GAF_2"/>
    <property type="match status" value="1"/>
</dbReference>
<dbReference type="Pfam" id="PF02518">
    <property type="entry name" value="HATPase_c"/>
    <property type="match status" value="1"/>
</dbReference>
<dbReference type="SUPFAM" id="SSF55874">
    <property type="entry name" value="ATPase domain of HSP90 chaperone/DNA topoisomerase II/histidine kinase"/>
    <property type="match status" value="1"/>
</dbReference>
<keyword evidence="3" id="KW-0963">Cytoplasm</keyword>
<evidence type="ECO:0000259" key="11">
    <source>
        <dbReference type="SMART" id="SM00065"/>
    </source>
</evidence>
<dbReference type="EMBL" id="SGWQ01000002">
    <property type="protein sequence ID" value="RZS43618.1"/>
    <property type="molecule type" value="Genomic_DNA"/>
</dbReference>
<dbReference type="GO" id="GO:0005524">
    <property type="term" value="F:ATP binding"/>
    <property type="evidence" value="ECO:0007669"/>
    <property type="project" value="UniProtKB-ARBA"/>
</dbReference>
<keyword evidence="6" id="KW-0479">Metal-binding</keyword>
<gene>
    <name evidence="13" type="ORF">EV193_102599</name>
</gene>
<evidence type="ECO:0000256" key="3">
    <source>
        <dbReference type="ARBA" id="ARBA00022490"/>
    </source>
</evidence>
<evidence type="ECO:0000256" key="2">
    <source>
        <dbReference type="ARBA" id="ARBA00001971"/>
    </source>
</evidence>
<dbReference type="GO" id="GO:0016020">
    <property type="term" value="C:membrane"/>
    <property type="evidence" value="ECO:0007669"/>
    <property type="project" value="InterPro"/>
</dbReference>
<dbReference type="CDD" id="cd16917">
    <property type="entry name" value="HATPase_UhpB-NarQ-NarX-like"/>
    <property type="match status" value="1"/>
</dbReference>
<dbReference type="InterPro" id="IPR036890">
    <property type="entry name" value="HATPase_C_sf"/>
</dbReference>
<dbReference type="AlphaFoldDB" id="A0A4Q7L241"/>
<evidence type="ECO:0000256" key="4">
    <source>
        <dbReference type="ARBA" id="ARBA00022553"/>
    </source>
</evidence>
<dbReference type="SMART" id="SM00065">
    <property type="entry name" value="GAF"/>
    <property type="match status" value="2"/>
</dbReference>
<dbReference type="PANTHER" id="PTHR24421">
    <property type="entry name" value="NITRATE/NITRITE SENSOR PROTEIN NARX-RELATED"/>
    <property type="match status" value="1"/>
</dbReference>
<evidence type="ECO:0000256" key="5">
    <source>
        <dbReference type="ARBA" id="ARBA00022679"/>
    </source>
</evidence>
<dbReference type="GO" id="GO:0070483">
    <property type="term" value="P:detection of hypoxia"/>
    <property type="evidence" value="ECO:0007669"/>
    <property type="project" value="UniProtKB-ARBA"/>
</dbReference>
<evidence type="ECO:0000256" key="6">
    <source>
        <dbReference type="ARBA" id="ARBA00022723"/>
    </source>
</evidence>
<evidence type="ECO:0000256" key="7">
    <source>
        <dbReference type="ARBA" id="ARBA00022777"/>
    </source>
</evidence>
<feature type="domain" description="GAF" evidence="11">
    <location>
        <begin position="60"/>
        <end position="207"/>
    </location>
</feature>
<dbReference type="Pfam" id="PF01590">
    <property type="entry name" value="GAF"/>
    <property type="match status" value="1"/>
</dbReference>
<dbReference type="GO" id="GO:0020037">
    <property type="term" value="F:heme binding"/>
    <property type="evidence" value="ECO:0007669"/>
    <property type="project" value="UniProtKB-ARBA"/>
</dbReference>
<sequence length="587" mass="63277">MAKEENGARQGTPPYAAGMGLLRGHTLLQDLIDRATAAVATQERVHRLLNAVVSVASDLSLPDVLYRIVESGCDLVGARYGAIGVIGIDRQLVEFIHVGIDDELRERIGDLPTGKGILGQLIADPKPLRLKNLHAHPASSGFPRNHPPMRSFLGVPVHVRGEVFGNLYLTEKLDGGEFTEEDVDVVVALAAAAGIAIENARLYAQSSQRERWLRASHQVTTALLGGVADEDGLRQIAERAMEVAGAVHSAVVMPDDIGDGLLHEMIAGELTHDLAQLRLPIADSIAGDVFTSGVSRVLDDFGQALQSRLSSAMLESVPMSAKELGPAMLVPLGAGQHLLGVLVLARARGEARFEEPEVQMAQAFARQAALSIEFARSQDDRHRLAVYADRDRIARDLHDQVIQRLFAIGMGLQGLSRVMRPYLADRMTGFVSDLDATIQEIRRTIFSLQEPPDGPVRVRGGVQRLISEMTGALGFEPTVRLSGPLDSVVPDEMQQDLLATLRETLSNIVKHAHACSVTVTVTVDRSATELALRVSDDGPGMPEQPLRRSGLLNIADRAHRWGGRCDMESASGNGTTVAWVVPIEGVG</sequence>
<evidence type="ECO:0000256" key="10">
    <source>
        <dbReference type="ARBA" id="ARBA00023012"/>
    </source>
</evidence>
<keyword evidence="10" id="KW-0902">Two-component regulatory system</keyword>
<dbReference type="InterPro" id="IPR003018">
    <property type="entry name" value="GAF"/>
</dbReference>
<dbReference type="GO" id="GO:0000155">
    <property type="term" value="F:phosphorelay sensor kinase activity"/>
    <property type="evidence" value="ECO:0007669"/>
    <property type="project" value="InterPro"/>
</dbReference>
<keyword evidence="5" id="KW-0808">Transferase</keyword>
<evidence type="ECO:0000313" key="14">
    <source>
        <dbReference type="Proteomes" id="UP000294257"/>
    </source>
</evidence>
<keyword evidence="4" id="KW-0597">Phosphoprotein</keyword>
<dbReference type="GO" id="GO:0046983">
    <property type="term" value="F:protein dimerization activity"/>
    <property type="evidence" value="ECO:0007669"/>
    <property type="project" value="InterPro"/>
</dbReference>
<dbReference type="GO" id="GO:0019826">
    <property type="term" value="F:oxygen sensor activity"/>
    <property type="evidence" value="ECO:0007669"/>
    <property type="project" value="UniProtKB-ARBA"/>
</dbReference>
<dbReference type="Gene3D" id="3.30.450.40">
    <property type="match status" value="2"/>
</dbReference>
<evidence type="ECO:0000313" key="13">
    <source>
        <dbReference type="EMBL" id="RZS43618.1"/>
    </source>
</evidence>
<protein>
    <submittedName>
        <fullName evidence="13">Histidine kinase/DNA gyrase B/HSP90-like ATPase</fullName>
    </submittedName>
</protein>
<name>A0A4Q7L241_9PSEU</name>
<dbReference type="InterPro" id="IPR011712">
    <property type="entry name" value="Sig_transdc_His_kin_sub3_dim/P"/>
</dbReference>
<evidence type="ECO:0000256" key="8">
    <source>
        <dbReference type="ARBA" id="ARBA00022842"/>
    </source>
</evidence>
<feature type="domain" description="GAF" evidence="11">
    <location>
        <begin position="228"/>
        <end position="382"/>
    </location>
</feature>
<dbReference type="InterPro" id="IPR029016">
    <property type="entry name" value="GAF-like_dom_sf"/>
</dbReference>